<dbReference type="AlphaFoldDB" id="X0UG81"/>
<gene>
    <name evidence="1" type="ORF">S01H1_22249</name>
</gene>
<protein>
    <submittedName>
        <fullName evidence="1">Uncharacterized protein</fullName>
    </submittedName>
</protein>
<accession>X0UG81</accession>
<dbReference type="EMBL" id="BARS01012514">
    <property type="protein sequence ID" value="GAF87495.1"/>
    <property type="molecule type" value="Genomic_DNA"/>
</dbReference>
<organism evidence="1">
    <name type="scientific">marine sediment metagenome</name>
    <dbReference type="NCBI Taxonomy" id="412755"/>
    <lineage>
        <taxon>unclassified sequences</taxon>
        <taxon>metagenomes</taxon>
        <taxon>ecological metagenomes</taxon>
    </lineage>
</organism>
<proteinExistence type="predicted"/>
<comment type="caution">
    <text evidence="1">The sequence shown here is derived from an EMBL/GenBank/DDBJ whole genome shotgun (WGS) entry which is preliminary data.</text>
</comment>
<evidence type="ECO:0000313" key="1">
    <source>
        <dbReference type="EMBL" id="GAF87495.1"/>
    </source>
</evidence>
<feature type="non-terminal residue" evidence="1">
    <location>
        <position position="1"/>
    </location>
</feature>
<sequence>IIKKKGKLAYNLVRFRIKITEMTQITPNRRYIS</sequence>
<name>X0UG81_9ZZZZ</name>
<reference evidence="1" key="1">
    <citation type="journal article" date="2014" name="Front. Microbiol.">
        <title>High frequency of phylogenetically diverse reductive dehalogenase-homologous genes in deep subseafloor sedimentary metagenomes.</title>
        <authorList>
            <person name="Kawai M."/>
            <person name="Futagami T."/>
            <person name="Toyoda A."/>
            <person name="Takaki Y."/>
            <person name="Nishi S."/>
            <person name="Hori S."/>
            <person name="Arai W."/>
            <person name="Tsubouchi T."/>
            <person name="Morono Y."/>
            <person name="Uchiyama I."/>
            <person name="Ito T."/>
            <person name="Fujiyama A."/>
            <person name="Inagaki F."/>
            <person name="Takami H."/>
        </authorList>
    </citation>
    <scope>NUCLEOTIDE SEQUENCE</scope>
    <source>
        <strain evidence="1">Expedition CK06-06</strain>
    </source>
</reference>